<dbReference type="GeneID" id="5041240"/>
<dbReference type="Proteomes" id="UP000000600">
    <property type="component" value="Unassembled WGS sequence"/>
</dbReference>
<dbReference type="InParanoid" id="A0DYE1"/>
<dbReference type="HOGENOM" id="CLU_889827_0_0_1"/>
<sequence length="307" mass="35717">MIYVRSINQDTKNQMIILDFSTFQVTTQMNKRELAEFRKEVRNNILHREPFVEPQEKPSLYLGKWGKPDRPTLQEILIFSEPLSQRRTPNSKIPGGLNFDEIFSKRFEPQSKAVPLSKLYQADKGPQRQYKADSFFDNSFSKPSRVNTLGSGYKESPQKSQQRLERFKSWDNILDVQLKLQNKAISNTVLGEQPGFYKYINETKQGLFDQHYAPALTVKNKGSSRDLSQFQNIYSVTPRQNQSRHLSPQFTNKNLEKIPLTDIVRMTSHFSSLSSQEVKKVSSGYFQELINLQQSLQRMIRMGTNNY</sequence>
<keyword evidence="2" id="KW-1185">Reference proteome</keyword>
<dbReference type="AlphaFoldDB" id="A0DYE1"/>
<organism evidence="1 2">
    <name type="scientific">Paramecium tetraurelia</name>
    <dbReference type="NCBI Taxonomy" id="5888"/>
    <lineage>
        <taxon>Eukaryota</taxon>
        <taxon>Sar</taxon>
        <taxon>Alveolata</taxon>
        <taxon>Ciliophora</taxon>
        <taxon>Intramacronucleata</taxon>
        <taxon>Oligohymenophorea</taxon>
        <taxon>Peniculida</taxon>
        <taxon>Parameciidae</taxon>
        <taxon>Paramecium</taxon>
    </lineage>
</organism>
<dbReference type="RefSeq" id="XP_001455455.1">
    <property type="nucleotide sequence ID" value="XM_001455418.2"/>
</dbReference>
<proteinExistence type="predicted"/>
<reference evidence="1 2" key="1">
    <citation type="journal article" date="2006" name="Nature">
        <title>Global trends of whole-genome duplications revealed by the ciliate Paramecium tetraurelia.</title>
        <authorList>
            <consortium name="Genoscope"/>
            <person name="Aury J.-M."/>
            <person name="Jaillon O."/>
            <person name="Duret L."/>
            <person name="Noel B."/>
            <person name="Jubin C."/>
            <person name="Porcel B.M."/>
            <person name="Segurens B."/>
            <person name="Daubin V."/>
            <person name="Anthouard V."/>
            <person name="Aiach N."/>
            <person name="Arnaiz O."/>
            <person name="Billaut A."/>
            <person name="Beisson J."/>
            <person name="Blanc I."/>
            <person name="Bouhouche K."/>
            <person name="Camara F."/>
            <person name="Duharcourt S."/>
            <person name="Guigo R."/>
            <person name="Gogendeau D."/>
            <person name="Katinka M."/>
            <person name="Keller A.-M."/>
            <person name="Kissmehl R."/>
            <person name="Klotz C."/>
            <person name="Koll F."/>
            <person name="Le Moue A."/>
            <person name="Lepere C."/>
            <person name="Malinsky S."/>
            <person name="Nowacki M."/>
            <person name="Nowak J.K."/>
            <person name="Plattner H."/>
            <person name="Poulain J."/>
            <person name="Ruiz F."/>
            <person name="Serrano V."/>
            <person name="Zagulski M."/>
            <person name="Dessen P."/>
            <person name="Betermier M."/>
            <person name="Weissenbach J."/>
            <person name="Scarpelli C."/>
            <person name="Schachter V."/>
            <person name="Sperling L."/>
            <person name="Meyer E."/>
            <person name="Cohen J."/>
            <person name="Wincker P."/>
        </authorList>
    </citation>
    <scope>NUCLEOTIDE SEQUENCE [LARGE SCALE GENOMIC DNA]</scope>
    <source>
        <strain evidence="1 2">Stock d4-2</strain>
    </source>
</reference>
<dbReference type="KEGG" id="ptm:GSPATT00003026001"/>
<name>A0DYE1_PARTE</name>
<protein>
    <submittedName>
        <fullName evidence="1">Uncharacterized protein</fullName>
    </submittedName>
</protein>
<evidence type="ECO:0000313" key="2">
    <source>
        <dbReference type="Proteomes" id="UP000000600"/>
    </source>
</evidence>
<dbReference type="EMBL" id="CT868649">
    <property type="protein sequence ID" value="CAK88058.1"/>
    <property type="molecule type" value="Genomic_DNA"/>
</dbReference>
<dbReference type="OrthoDB" id="291048at2759"/>
<evidence type="ECO:0000313" key="1">
    <source>
        <dbReference type="EMBL" id="CAK88058.1"/>
    </source>
</evidence>
<dbReference type="OMA" id="IRMGTNN"/>
<gene>
    <name evidence="1" type="ORF">GSPATT00003026001</name>
</gene>
<accession>A0DYE1</accession>